<gene>
    <name evidence="1" type="ORF">MNBD_NITROSPIRAE02-238</name>
</gene>
<organism evidence="1">
    <name type="scientific">hydrothermal vent metagenome</name>
    <dbReference type="NCBI Taxonomy" id="652676"/>
    <lineage>
        <taxon>unclassified sequences</taxon>
        <taxon>metagenomes</taxon>
        <taxon>ecological metagenomes</taxon>
    </lineage>
</organism>
<dbReference type="EMBL" id="UOGH01000091">
    <property type="protein sequence ID" value="VAX28652.1"/>
    <property type="molecule type" value="Genomic_DNA"/>
</dbReference>
<feature type="non-terminal residue" evidence="1">
    <location>
        <position position="1"/>
    </location>
</feature>
<dbReference type="Pfam" id="PF09957">
    <property type="entry name" value="VapB_antitoxin"/>
    <property type="match status" value="1"/>
</dbReference>
<protein>
    <submittedName>
        <fullName evidence="1">Uncharacterized protein</fullName>
    </submittedName>
</protein>
<dbReference type="AlphaFoldDB" id="A0A3B1CK60"/>
<reference evidence="1" key="1">
    <citation type="submission" date="2018-06" db="EMBL/GenBank/DDBJ databases">
        <authorList>
            <person name="Zhirakovskaya E."/>
        </authorList>
    </citation>
    <scope>NUCLEOTIDE SEQUENCE</scope>
</reference>
<name>A0A3B1CK60_9ZZZZ</name>
<accession>A0A3B1CK60</accession>
<dbReference type="InterPro" id="IPR019239">
    <property type="entry name" value="VapB_antitoxin"/>
</dbReference>
<sequence length="80" mass="9411">NMRATLNIPDDLLSEVQRITGEKSKTKAITIAMKKFVRQQKIKELLALRGKIDIDYDWKKEEELEMKHQEERLGMSEKHG</sequence>
<proteinExistence type="predicted"/>
<evidence type="ECO:0000313" key="1">
    <source>
        <dbReference type="EMBL" id="VAX28652.1"/>
    </source>
</evidence>